<evidence type="ECO:0000313" key="3">
    <source>
        <dbReference type="EMBL" id="ACS87846.1"/>
    </source>
</evidence>
<evidence type="ECO:0000256" key="1">
    <source>
        <dbReference type="SAM" id="MobiDB-lite"/>
    </source>
</evidence>
<keyword evidence="3" id="KW-0378">Hydrolase</keyword>
<accession>C6K3Q7</accession>
<evidence type="ECO:0000259" key="2">
    <source>
        <dbReference type="Pfam" id="PF00561"/>
    </source>
</evidence>
<dbReference type="InterPro" id="IPR000073">
    <property type="entry name" value="AB_hydrolase_1"/>
</dbReference>
<feature type="region of interest" description="Disordered" evidence="1">
    <location>
        <begin position="347"/>
        <end position="376"/>
    </location>
</feature>
<dbReference type="PANTHER" id="PTHR43433:SF5">
    <property type="entry name" value="AB HYDROLASE-1 DOMAIN-CONTAINING PROTEIN"/>
    <property type="match status" value="1"/>
</dbReference>
<dbReference type="SUPFAM" id="SSF53474">
    <property type="entry name" value="alpha/beta-Hydrolases"/>
    <property type="match status" value="1"/>
</dbReference>
<dbReference type="AlphaFoldDB" id="C6K3Q7"/>
<dbReference type="InterPro" id="IPR029058">
    <property type="entry name" value="AB_hydrolase_fold"/>
</dbReference>
<dbReference type="EMBL" id="GQ153665">
    <property type="protein sequence ID" value="ACS87846.1"/>
    <property type="molecule type" value="Genomic_DNA"/>
</dbReference>
<sequence length="376" mass="40453">MGLASPGLFWDDRWCTSLALAGPYFVVRFDNRDVGCSTHLDEKADPKDATTAAPGSTSYMRFAYAVLRPGKRTIPEVYTLMDLAADAFGLLDALHVTACHLVGSSMGGTVIQCMAIAHPERVLSLTLMSTHSSSPQTQWPSLRDMMSFISLMPKSTSAKYAARIAGAASSEERQRLCAERDAERVHVYAVSFTKLLERLAGDTKKYPFDRAAAQRQMSRIFRRSLYVNGGPRQFLALLNAPSRDDDLRRCITSVAASNNSGAAKTTTSSAGGAAAAKSSSAVSPMYVPTIIIQGDHDPLVPAANAKHLAAVIPGSRLYMVEGMGHTLIPSLRDTYIRLIRENIRAGEAAAHTPARKAAQAAAARKPKATPKISSKL</sequence>
<feature type="compositionally biased region" description="Low complexity" evidence="1">
    <location>
        <begin position="348"/>
        <end position="363"/>
    </location>
</feature>
<dbReference type="PANTHER" id="PTHR43433">
    <property type="entry name" value="HYDROLASE, ALPHA/BETA FOLD FAMILY PROTEIN"/>
    <property type="match status" value="1"/>
</dbReference>
<proteinExistence type="predicted"/>
<dbReference type="InterPro" id="IPR050471">
    <property type="entry name" value="AB_hydrolase"/>
</dbReference>
<protein>
    <submittedName>
        <fullName evidence="3">Putative hydrolase-like protein</fullName>
    </submittedName>
</protein>
<organism evidence="3">
    <name type="scientific">Angomonas deanei</name>
    <dbReference type="NCBI Taxonomy" id="59799"/>
    <lineage>
        <taxon>Eukaryota</taxon>
        <taxon>Discoba</taxon>
        <taxon>Euglenozoa</taxon>
        <taxon>Kinetoplastea</taxon>
        <taxon>Metakinetoplastina</taxon>
        <taxon>Trypanosomatida</taxon>
        <taxon>Trypanosomatidae</taxon>
        <taxon>Strigomonadinae</taxon>
        <taxon>Angomonas</taxon>
    </lineage>
</organism>
<dbReference type="GO" id="GO:0016787">
    <property type="term" value="F:hydrolase activity"/>
    <property type="evidence" value="ECO:0007669"/>
    <property type="project" value="UniProtKB-KW"/>
</dbReference>
<feature type="domain" description="AB hydrolase-1" evidence="2">
    <location>
        <begin position="23"/>
        <end position="327"/>
    </location>
</feature>
<name>C6K3Q7_9TRYP</name>
<dbReference type="Pfam" id="PF00561">
    <property type="entry name" value="Abhydrolase_1"/>
    <property type="match status" value="1"/>
</dbReference>
<gene>
    <name evidence="3" type="ORF">CDFL6B24_04</name>
</gene>
<dbReference type="ESTHER" id="9tryp-c6k3q7">
    <property type="family name" value="Aclacinomycin-methylesterase_RdmC"/>
</dbReference>
<reference evidence="3" key="1">
    <citation type="submission" date="2009-05" db="EMBL/GenBank/DDBJ databases">
        <title>The evolution of amastin surface glycoproteins in trypanosomatid parasites.</title>
        <authorList>
            <person name="Jackson A.P."/>
        </authorList>
    </citation>
    <scope>NUCLEOTIDE SEQUENCE</scope>
    <source>
        <strain evidence="3">ATCC 30255</strain>
    </source>
</reference>
<dbReference type="Gene3D" id="3.40.50.1820">
    <property type="entry name" value="alpha/beta hydrolase"/>
    <property type="match status" value="1"/>
</dbReference>